<sequence>ANPTNPGAGGGITPTVVTVAGPSGSPIVVTIPGSAGPGASPTNQAGGSTITESVASITPTVETITESLVTPTGGSGAPVITVSEATLTETVPLGNGQSTVVVFTTQLTVGATPGGASPAVSTLSVSPVVVTVTLSGAYGLGSTVVTYTTDVPVSPTGPEQSVPGNGGNGGAPMQTQSPQVITVWPSGGSGPLSPSGVGSPMPSVMTIWPSTTMFATPLVSPSTSCTLDNDNSAGVTGNDPGATQVGTVGPSEITIWPASSIDTTCTTLSTVYRSSIINGSPNPFGAGGPSQGTMWPAASGSGQLNTALSTPCTEESPSSSSVIVGLSTPVIVEPSSAVTPASNPTPASEPNSPPATPSAAEPSDVMPPPQTELHHHVQTPAATLSDDPQAIPTADPANPIPQMSEAMGSSAVAPASSVGGYAFTSPAGYGNPVPAYGNPTAVSVSAYGALPLSQTNGALPFSQTALSSANTAAGESVTGFSTQGPVASSAVTATASLSPAVPDQSATGASGLTTAAPAPLGSGSPFSNSTSLASAVLPTGFNSTAAPILTSALTPAPPATSLASAGPINSANATASSFANATAISTPTAAPAASNSTNSPMATSPSLNATASSTALGMNATFVPRSSPVMPVATCGTAGDRGEVVFTFDDVPNLSTTNVTGPITVQAQPVPFPYHRFFFSSGFHVVPSQASRYSPSSGNQLAFYNASAASDGQIGLGPLSENSCFRFDFLGISLGCNSIDQPCIFNVTGLYWDGTTEAIQASRTFEIAPCSEPANCTLRYDGLDSAAAEQFTNLTAVNIALTVAGQPQSWWCDDFQIAWTDNACTAAACRSRVPNTATVPHHRSWSRAVRKAKGFLRWAVHN</sequence>
<feature type="non-terminal residue" evidence="3">
    <location>
        <position position="1"/>
    </location>
</feature>
<feature type="region of interest" description="Disordered" evidence="1">
    <location>
        <begin position="283"/>
        <end position="321"/>
    </location>
</feature>
<proteinExistence type="predicted"/>
<feature type="region of interest" description="Disordered" evidence="1">
    <location>
        <begin position="335"/>
        <end position="408"/>
    </location>
</feature>
<name>A0AAN6S1C0_9PEZI</name>
<reference evidence="4" key="1">
    <citation type="journal article" date="2023" name="Mol. Phylogenet. Evol.">
        <title>Genome-scale phylogeny and comparative genomics of the fungal order Sordariales.</title>
        <authorList>
            <person name="Hensen N."/>
            <person name="Bonometti L."/>
            <person name="Westerberg I."/>
            <person name="Brannstrom I.O."/>
            <person name="Guillou S."/>
            <person name="Cros-Aarteil S."/>
            <person name="Calhoun S."/>
            <person name="Haridas S."/>
            <person name="Kuo A."/>
            <person name="Mondo S."/>
            <person name="Pangilinan J."/>
            <person name="Riley R."/>
            <person name="LaButti K."/>
            <person name="Andreopoulos B."/>
            <person name="Lipzen A."/>
            <person name="Chen C."/>
            <person name="Yan M."/>
            <person name="Daum C."/>
            <person name="Ng V."/>
            <person name="Clum A."/>
            <person name="Steindorff A."/>
            <person name="Ohm R.A."/>
            <person name="Martin F."/>
            <person name="Silar P."/>
            <person name="Natvig D.O."/>
            <person name="Lalanne C."/>
            <person name="Gautier V."/>
            <person name="Ament-Velasquez S.L."/>
            <person name="Kruys A."/>
            <person name="Hutchinson M.I."/>
            <person name="Powell A.J."/>
            <person name="Barry K."/>
            <person name="Miller A.N."/>
            <person name="Grigoriev I.V."/>
            <person name="Debuchy R."/>
            <person name="Gladieux P."/>
            <person name="Hiltunen Thoren M."/>
            <person name="Johannesson H."/>
        </authorList>
    </citation>
    <scope>NUCLEOTIDE SEQUENCE [LARGE SCALE GENOMIC DNA]</scope>
    <source>
        <strain evidence="4">CBS 340.73</strain>
    </source>
</reference>
<organism evidence="3 4">
    <name type="scientific">Diplogelasinospora grovesii</name>
    <dbReference type="NCBI Taxonomy" id="303347"/>
    <lineage>
        <taxon>Eukaryota</taxon>
        <taxon>Fungi</taxon>
        <taxon>Dikarya</taxon>
        <taxon>Ascomycota</taxon>
        <taxon>Pezizomycotina</taxon>
        <taxon>Sordariomycetes</taxon>
        <taxon>Sordariomycetidae</taxon>
        <taxon>Sordariales</taxon>
        <taxon>Diplogelasinosporaceae</taxon>
        <taxon>Diplogelasinospora</taxon>
    </lineage>
</organism>
<dbReference type="InterPro" id="IPR055795">
    <property type="entry name" value="DUF7371"/>
</dbReference>
<dbReference type="Proteomes" id="UP001303473">
    <property type="component" value="Unassembled WGS sequence"/>
</dbReference>
<feature type="region of interest" description="Disordered" evidence="1">
    <location>
        <begin position="154"/>
        <end position="174"/>
    </location>
</feature>
<accession>A0AAN6S1C0</accession>
<keyword evidence="4" id="KW-1185">Reference proteome</keyword>
<gene>
    <name evidence="3" type="ORF">QBC46DRAFT_23392</name>
</gene>
<evidence type="ECO:0000259" key="2">
    <source>
        <dbReference type="Pfam" id="PF24086"/>
    </source>
</evidence>
<feature type="domain" description="DUF7371" evidence="2">
    <location>
        <begin position="641"/>
        <end position="830"/>
    </location>
</feature>
<feature type="compositionally biased region" description="Polar residues" evidence="1">
    <location>
        <begin position="154"/>
        <end position="163"/>
    </location>
</feature>
<dbReference type="EMBL" id="MU853871">
    <property type="protein sequence ID" value="KAK3936845.1"/>
    <property type="molecule type" value="Genomic_DNA"/>
</dbReference>
<dbReference type="Pfam" id="PF24086">
    <property type="entry name" value="DUF7371"/>
    <property type="match status" value="1"/>
</dbReference>
<protein>
    <recommendedName>
        <fullName evidence="2">DUF7371 domain-containing protein</fullName>
    </recommendedName>
</protein>
<evidence type="ECO:0000313" key="3">
    <source>
        <dbReference type="EMBL" id="KAK3936845.1"/>
    </source>
</evidence>
<evidence type="ECO:0000256" key="1">
    <source>
        <dbReference type="SAM" id="MobiDB-lite"/>
    </source>
</evidence>
<evidence type="ECO:0000313" key="4">
    <source>
        <dbReference type="Proteomes" id="UP001303473"/>
    </source>
</evidence>
<comment type="caution">
    <text evidence="3">The sequence shown here is derived from an EMBL/GenBank/DDBJ whole genome shotgun (WGS) entry which is preliminary data.</text>
</comment>
<feature type="compositionally biased region" description="Low complexity" evidence="1">
    <location>
        <begin position="340"/>
        <end position="350"/>
    </location>
</feature>
<feature type="compositionally biased region" description="Low complexity" evidence="1">
    <location>
        <begin position="309"/>
        <end position="321"/>
    </location>
</feature>
<dbReference type="AlphaFoldDB" id="A0AAN6S1C0"/>